<keyword evidence="15" id="KW-1185">Reference proteome</keyword>
<feature type="transmembrane region" description="Helical" evidence="13">
    <location>
        <begin position="114"/>
        <end position="139"/>
    </location>
</feature>
<evidence type="ECO:0000256" key="11">
    <source>
        <dbReference type="ARBA" id="ARBA00023303"/>
    </source>
</evidence>
<dbReference type="eggNOG" id="arCOG04887">
    <property type="taxonomic scope" value="Archaea"/>
</dbReference>
<evidence type="ECO:0000256" key="4">
    <source>
        <dbReference type="ARBA" id="ARBA00022538"/>
    </source>
</evidence>
<feature type="transmembrane region" description="Helical" evidence="13">
    <location>
        <begin position="182"/>
        <end position="198"/>
    </location>
</feature>
<keyword evidence="11" id="KW-0407">Ion channel</keyword>
<keyword evidence="10 13" id="KW-0472">Membrane</keyword>
<sequence>MTDSTLNLPTNRIETLADGIFAIAMTLLVLGISVPNLPSSTDPQVFNAYIFSLIPEILVYILSFILLAVFWLNHHVFFVIKKSDITLLWINIFFLMSIAIVPFTTSLIGKYGQFHLSVLIFDLNMLIIGILFYSIFAYAKRHDFLVGSAQKKSASIQRSNLILPILAGVAIIISFFNSKWSVFIFFLLPITFTLYNFARHLFVRNKDHGG</sequence>
<reference evidence="14 15" key="2">
    <citation type="journal article" date="2014" name="Int. J. Syst. Evol. Microbiol.">
        <title>Methanobacterium paludis sp. nov. and a novel strain of Methanobacterium lacus isolated from northern peatlands.</title>
        <authorList>
            <person name="Cadillo-Quiroz H."/>
            <person name="Brauer S.L."/>
            <person name="Goodson N."/>
            <person name="Yavitt J.B."/>
            <person name="Zinder S.H."/>
        </authorList>
    </citation>
    <scope>NUCLEOTIDE SEQUENCE [LARGE SCALE GENOMIC DNA]</scope>
    <source>
        <strain evidence="14 15">AL-21</strain>
    </source>
</reference>
<feature type="transmembrane region" description="Helical" evidence="13">
    <location>
        <begin position="20"/>
        <end position="37"/>
    </location>
</feature>
<accession>F0T9R8</accession>
<comment type="catalytic activity">
    <reaction evidence="12">
        <text>K(+)(in) = K(+)(out)</text>
        <dbReference type="Rhea" id="RHEA:29463"/>
        <dbReference type="ChEBI" id="CHEBI:29103"/>
    </reaction>
</comment>
<evidence type="ECO:0000256" key="8">
    <source>
        <dbReference type="ARBA" id="ARBA00022989"/>
    </source>
</evidence>
<keyword evidence="7" id="KW-0630">Potassium</keyword>
<dbReference type="PANTHER" id="PTHR31462">
    <property type="entry name" value="ENDOSOMAL/LYSOSOMAL POTASSIUM CHANNEL TMEM175"/>
    <property type="match status" value="1"/>
</dbReference>
<dbReference type="OrthoDB" id="10769at2157"/>
<dbReference type="EMBL" id="CP002551">
    <property type="protein sequence ID" value="ADZ09947.1"/>
    <property type="molecule type" value="Genomic_DNA"/>
</dbReference>
<name>F0T9R8_METLA</name>
<dbReference type="Pfam" id="PF06736">
    <property type="entry name" value="TMEM175"/>
    <property type="match status" value="1"/>
</dbReference>
<feature type="transmembrane region" description="Helical" evidence="13">
    <location>
        <begin position="87"/>
        <end position="108"/>
    </location>
</feature>
<comment type="subcellular location">
    <subcellularLocation>
        <location evidence="1">Membrane</location>
        <topology evidence="1">Multi-pass membrane protein</topology>
    </subcellularLocation>
</comment>
<keyword evidence="9" id="KW-0406">Ion transport</keyword>
<evidence type="ECO:0000256" key="12">
    <source>
        <dbReference type="ARBA" id="ARBA00034430"/>
    </source>
</evidence>
<organism evidence="14 15">
    <name type="scientific">Methanobacterium lacus (strain AL-21)</name>
    <dbReference type="NCBI Taxonomy" id="877455"/>
    <lineage>
        <taxon>Archaea</taxon>
        <taxon>Methanobacteriati</taxon>
        <taxon>Methanobacteriota</taxon>
        <taxon>Methanomada group</taxon>
        <taxon>Methanobacteria</taxon>
        <taxon>Methanobacteriales</taxon>
        <taxon>Methanobacteriaceae</taxon>
        <taxon>Methanobacterium</taxon>
    </lineage>
</organism>
<evidence type="ECO:0000313" key="15">
    <source>
        <dbReference type="Proteomes" id="UP000007490"/>
    </source>
</evidence>
<gene>
    <name evidence="14" type="ordered locus">Metbo_1723</name>
</gene>
<dbReference type="GO" id="GO:0016020">
    <property type="term" value="C:membrane"/>
    <property type="evidence" value="ECO:0007669"/>
    <property type="project" value="UniProtKB-SubCell"/>
</dbReference>
<evidence type="ECO:0008006" key="16">
    <source>
        <dbReference type="Google" id="ProtNLM"/>
    </source>
</evidence>
<evidence type="ECO:0000256" key="2">
    <source>
        <dbReference type="ARBA" id="ARBA00006920"/>
    </source>
</evidence>
<evidence type="ECO:0000256" key="3">
    <source>
        <dbReference type="ARBA" id="ARBA00022448"/>
    </source>
</evidence>
<dbReference type="KEGG" id="mel:Metbo_1723"/>
<evidence type="ECO:0000313" key="14">
    <source>
        <dbReference type="EMBL" id="ADZ09947.1"/>
    </source>
</evidence>
<dbReference type="GeneID" id="10278180"/>
<reference evidence="15" key="1">
    <citation type="submission" date="2011-02" db="EMBL/GenBank/DDBJ databases">
        <title>Complete sequence of Methanobacterium sp. AL-21.</title>
        <authorList>
            <consortium name="US DOE Joint Genome Institute"/>
            <person name="Lucas S."/>
            <person name="Copeland A."/>
            <person name="Lapidus A."/>
            <person name="Cheng J.-F."/>
            <person name="Goodwin L."/>
            <person name="Pitluck S."/>
            <person name="Chertkov O."/>
            <person name="Detter J.C."/>
            <person name="Han C."/>
            <person name="Tapia R."/>
            <person name="Land M."/>
            <person name="Hauser L."/>
            <person name="Kyrpides N."/>
            <person name="Ivanova N."/>
            <person name="Mikhailova N."/>
            <person name="Pagani I."/>
            <person name="Cadillo-Quiroz H."/>
            <person name="Imachi H."/>
            <person name="Zinder S."/>
            <person name="Liu W."/>
            <person name="Woyke T."/>
        </authorList>
    </citation>
    <scope>NUCLEOTIDE SEQUENCE [LARGE SCALE GENOMIC DNA]</scope>
    <source>
        <strain evidence="15">AL-21</strain>
    </source>
</reference>
<keyword evidence="5 13" id="KW-0812">Transmembrane</keyword>
<dbReference type="AlphaFoldDB" id="F0T9R8"/>
<dbReference type="HOGENOM" id="CLU_090238_3_2_2"/>
<keyword evidence="8 13" id="KW-1133">Transmembrane helix</keyword>
<dbReference type="PANTHER" id="PTHR31462:SF5">
    <property type="entry name" value="ENDOSOMAL_LYSOSOMAL PROTON CHANNEL TMEM175"/>
    <property type="match status" value="1"/>
</dbReference>
<evidence type="ECO:0000256" key="9">
    <source>
        <dbReference type="ARBA" id="ARBA00023065"/>
    </source>
</evidence>
<evidence type="ECO:0000256" key="5">
    <source>
        <dbReference type="ARBA" id="ARBA00022692"/>
    </source>
</evidence>
<evidence type="ECO:0000256" key="10">
    <source>
        <dbReference type="ARBA" id="ARBA00023136"/>
    </source>
</evidence>
<feature type="transmembrane region" description="Helical" evidence="13">
    <location>
        <begin position="160"/>
        <end position="176"/>
    </location>
</feature>
<evidence type="ECO:0000256" key="1">
    <source>
        <dbReference type="ARBA" id="ARBA00004141"/>
    </source>
</evidence>
<dbReference type="RefSeq" id="WP_013645298.1">
    <property type="nucleotide sequence ID" value="NC_015216.1"/>
</dbReference>
<dbReference type="InterPro" id="IPR010617">
    <property type="entry name" value="TMEM175-like"/>
</dbReference>
<keyword evidence="6" id="KW-0631">Potassium channel</keyword>
<comment type="similarity">
    <text evidence="2">Belongs to the TMEM175 family.</text>
</comment>
<keyword evidence="3" id="KW-0813">Transport</keyword>
<evidence type="ECO:0000256" key="6">
    <source>
        <dbReference type="ARBA" id="ARBA00022826"/>
    </source>
</evidence>
<feature type="transmembrane region" description="Helical" evidence="13">
    <location>
        <begin position="57"/>
        <end position="80"/>
    </location>
</feature>
<evidence type="ECO:0000256" key="7">
    <source>
        <dbReference type="ARBA" id="ARBA00022958"/>
    </source>
</evidence>
<dbReference type="GO" id="GO:0005267">
    <property type="term" value="F:potassium channel activity"/>
    <property type="evidence" value="ECO:0007669"/>
    <property type="project" value="UniProtKB-KW"/>
</dbReference>
<dbReference type="Proteomes" id="UP000007490">
    <property type="component" value="Chromosome"/>
</dbReference>
<keyword evidence="4" id="KW-0633">Potassium transport</keyword>
<protein>
    <recommendedName>
        <fullName evidence="16">Integral membrane protein</fullName>
    </recommendedName>
</protein>
<proteinExistence type="inferred from homology"/>
<dbReference type="GO" id="GO:0015252">
    <property type="term" value="F:proton channel activity"/>
    <property type="evidence" value="ECO:0007669"/>
    <property type="project" value="InterPro"/>
</dbReference>
<evidence type="ECO:0000256" key="13">
    <source>
        <dbReference type="SAM" id="Phobius"/>
    </source>
</evidence>